<dbReference type="PROSITE" id="PS50893">
    <property type="entry name" value="ABC_TRANSPORTER_2"/>
    <property type="match status" value="1"/>
</dbReference>
<keyword evidence="3" id="KW-0547">Nucleotide-binding</keyword>
<dbReference type="AlphaFoldDB" id="A0A845SGT8"/>
<sequence>MNETLIRIDQLYKIFGPGEQKALLRLRQGAEPAELLSQHGCSVALNNISLDVNRGEIFVIVGLSGSGKSTLLRTLNRLIAPSAGEVFFNGQALSGLSATALIQLRRHEMGMVFQSFALLPTRSVLDNAAFGLELAGVGKAQRHRRALAVLAQVGLAQVAGQLPHQLSGGMQQRVGLARALVVNPALLLMDEAFSALDPINRREMQDLLLNLQAGQRRTVIFVTHDIEEALRIGNRIAIMQQGRVIQTGTAEQIVNAPANAYVRRFFSGVDTSRFVLAEDYAGAFDSHATPRQEPPHDRER</sequence>
<dbReference type="GO" id="GO:0005524">
    <property type="term" value="F:ATP binding"/>
    <property type="evidence" value="ECO:0007669"/>
    <property type="project" value="UniProtKB-KW"/>
</dbReference>
<evidence type="ECO:0000313" key="6">
    <source>
        <dbReference type="EMBL" id="NDL64080.1"/>
    </source>
</evidence>
<gene>
    <name evidence="6" type="ORF">GRH90_15150</name>
</gene>
<comment type="caution">
    <text evidence="6">The sequence shown here is derived from an EMBL/GenBank/DDBJ whole genome shotgun (WGS) entry which is preliminary data.</text>
</comment>
<dbReference type="Proteomes" id="UP000461443">
    <property type="component" value="Unassembled WGS sequence"/>
</dbReference>
<keyword evidence="7" id="KW-1185">Reference proteome</keyword>
<dbReference type="PANTHER" id="PTHR43869">
    <property type="entry name" value="GLYCINE BETAINE/PROLINE BETAINE TRANSPORT SYSTEM ATP-BINDING PROTEIN PROV"/>
    <property type="match status" value="1"/>
</dbReference>
<dbReference type="InterPro" id="IPR051921">
    <property type="entry name" value="ABC_osmolyte_uptake_ATP-bind"/>
</dbReference>
<evidence type="ECO:0000259" key="5">
    <source>
        <dbReference type="PROSITE" id="PS50893"/>
    </source>
</evidence>
<evidence type="ECO:0000313" key="7">
    <source>
        <dbReference type="Proteomes" id="UP000461443"/>
    </source>
</evidence>
<dbReference type="Gene3D" id="3.40.50.300">
    <property type="entry name" value="P-loop containing nucleotide triphosphate hydrolases"/>
    <property type="match status" value="1"/>
</dbReference>
<dbReference type="PROSITE" id="PS00211">
    <property type="entry name" value="ABC_TRANSPORTER_1"/>
    <property type="match status" value="1"/>
</dbReference>
<keyword evidence="4 6" id="KW-0067">ATP-binding</keyword>
<name>A0A845SGT8_9GAMM</name>
<evidence type="ECO:0000256" key="3">
    <source>
        <dbReference type="ARBA" id="ARBA00022741"/>
    </source>
</evidence>
<evidence type="ECO:0000256" key="1">
    <source>
        <dbReference type="ARBA" id="ARBA00005417"/>
    </source>
</evidence>
<dbReference type="InterPro" id="IPR003439">
    <property type="entry name" value="ABC_transporter-like_ATP-bd"/>
</dbReference>
<evidence type="ECO:0000256" key="2">
    <source>
        <dbReference type="ARBA" id="ARBA00022448"/>
    </source>
</evidence>
<dbReference type="InterPro" id="IPR027417">
    <property type="entry name" value="P-loop_NTPase"/>
</dbReference>
<dbReference type="GO" id="GO:0006970">
    <property type="term" value="P:response to osmotic stress"/>
    <property type="evidence" value="ECO:0007669"/>
    <property type="project" value="UniProtKB-ARBA"/>
</dbReference>
<dbReference type="FunFam" id="3.40.50.300:FF:000201">
    <property type="entry name" value="Glycine betaine/L-proline ABC transporter ATP-binding protein"/>
    <property type="match status" value="1"/>
</dbReference>
<dbReference type="RefSeq" id="WP_162366796.1">
    <property type="nucleotide sequence ID" value="NZ_WUBS01000010.1"/>
</dbReference>
<dbReference type="EMBL" id="WUBS01000010">
    <property type="protein sequence ID" value="NDL64080.1"/>
    <property type="molecule type" value="Genomic_DNA"/>
</dbReference>
<dbReference type="SMART" id="SM00382">
    <property type="entry name" value="AAA"/>
    <property type="match status" value="1"/>
</dbReference>
<evidence type="ECO:0000256" key="4">
    <source>
        <dbReference type="ARBA" id="ARBA00022840"/>
    </source>
</evidence>
<dbReference type="SUPFAM" id="SSF52540">
    <property type="entry name" value="P-loop containing nucleoside triphosphate hydrolases"/>
    <property type="match status" value="1"/>
</dbReference>
<reference evidence="6 7" key="1">
    <citation type="submission" date="2019-12" db="EMBL/GenBank/DDBJ databases">
        <authorList>
            <person name="Lee S.D."/>
        </authorList>
    </citation>
    <scope>NUCLEOTIDE SEQUENCE [LARGE SCALE GENOMIC DNA]</scope>
    <source>
        <strain evidence="6 7">SAP-6</strain>
    </source>
</reference>
<comment type="similarity">
    <text evidence="1">Belongs to the ABC transporter superfamily.</text>
</comment>
<dbReference type="PANTHER" id="PTHR43869:SF1">
    <property type="entry name" value="GLYCINE BETAINE_PROLINE BETAINE TRANSPORT SYSTEM ATP-BINDING PROTEIN PROV"/>
    <property type="match status" value="1"/>
</dbReference>
<protein>
    <submittedName>
        <fullName evidence="6">ATP-binding cassette domain-containing protein</fullName>
    </submittedName>
</protein>
<reference evidence="6 7" key="2">
    <citation type="submission" date="2020-02" db="EMBL/GenBank/DDBJ databases">
        <title>The new genus of Enterobacteriales.</title>
        <authorList>
            <person name="Kim I.S."/>
        </authorList>
    </citation>
    <scope>NUCLEOTIDE SEQUENCE [LARGE SCALE GENOMIC DNA]</scope>
    <source>
        <strain evidence="6 7">SAP-6</strain>
    </source>
</reference>
<proteinExistence type="inferred from homology"/>
<dbReference type="InterPro" id="IPR003593">
    <property type="entry name" value="AAA+_ATPase"/>
</dbReference>
<organism evidence="6 7">
    <name type="scientific">Acerihabitans arboris</name>
    <dbReference type="NCBI Taxonomy" id="2691583"/>
    <lineage>
        <taxon>Bacteria</taxon>
        <taxon>Pseudomonadati</taxon>
        <taxon>Pseudomonadota</taxon>
        <taxon>Gammaproteobacteria</taxon>
        <taxon>Enterobacterales</taxon>
        <taxon>Pectobacteriaceae</taxon>
        <taxon>Acerihabitans</taxon>
    </lineage>
</organism>
<dbReference type="InterPro" id="IPR017871">
    <property type="entry name" value="ABC_transporter-like_CS"/>
</dbReference>
<feature type="domain" description="ABC transporter" evidence="5">
    <location>
        <begin position="6"/>
        <end position="266"/>
    </location>
</feature>
<dbReference type="Pfam" id="PF00005">
    <property type="entry name" value="ABC_tran"/>
    <property type="match status" value="1"/>
</dbReference>
<dbReference type="GO" id="GO:0016887">
    <property type="term" value="F:ATP hydrolysis activity"/>
    <property type="evidence" value="ECO:0007669"/>
    <property type="project" value="InterPro"/>
</dbReference>
<accession>A0A845SGT8</accession>
<keyword evidence="2" id="KW-0813">Transport</keyword>
<dbReference type="CDD" id="cd03294">
    <property type="entry name" value="ABC_Pro_Gly_Betaine"/>
    <property type="match status" value="1"/>
</dbReference>